<evidence type="ECO:0000313" key="2">
    <source>
        <dbReference type="EMBL" id="SAK48693.1"/>
    </source>
</evidence>
<evidence type="ECO:0000259" key="1">
    <source>
        <dbReference type="Pfam" id="PF26115"/>
    </source>
</evidence>
<gene>
    <name evidence="2" type="ORF">AWB80_01255</name>
</gene>
<reference evidence="2" key="1">
    <citation type="submission" date="2016-01" db="EMBL/GenBank/DDBJ databases">
        <authorList>
            <person name="Peeters C."/>
        </authorList>
    </citation>
    <scope>NUCLEOTIDE SEQUENCE [LARGE SCALE GENOMIC DNA]</scope>
    <source>
        <strain evidence="2">LMG 29323</strain>
    </source>
</reference>
<accession>A0A157ZT59</accession>
<keyword evidence="3" id="KW-1185">Reference proteome</keyword>
<evidence type="ECO:0000313" key="3">
    <source>
        <dbReference type="Proteomes" id="UP000054911"/>
    </source>
</evidence>
<dbReference type="AlphaFoldDB" id="A0A157ZT59"/>
<organism evidence="2 3">
    <name type="scientific">Caballeronia pedi</name>
    <dbReference type="NCBI Taxonomy" id="1777141"/>
    <lineage>
        <taxon>Bacteria</taxon>
        <taxon>Pseudomonadati</taxon>
        <taxon>Pseudomonadota</taxon>
        <taxon>Betaproteobacteria</taxon>
        <taxon>Burkholderiales</taxon>
        <taxon>Burkholderiaceae</taxon>
        <taxon>Caballeronia</taxon>
    </lineage>
</organism>
<protein>
    <recommendedName>
        <fullName evidence="1">GAPS4 PD-(D/E)XK nuclease domain-containing protein</fullName>
    </recommendedName>
</protein>
<comment type="caution">
    <text evidence="2">The sequence shown here is derived from an EMBL/GenBank/DDBJ whole genome shotgun (WGS) entry which is preliminary data.</text>
</comment>
<dbReference type="STRING" id="1777141.AWB80_01255"/>
<proteinExistence type="predicted"/>
<dbReference type="InterPro" id="IPR058873">
    <property type="entry name" value="PDDEXK_GAPS4"/>
</dbReference>
<feature type="domain" description="GAPS4 PD-(D/E)XK nuclease" evidence="1">
    <location>
        <begin position="4"/>
        <end position="130"/>
    </location>
</feature>
<name>A0A157ZT59_9BURK</name>
<dbReference type="Pfam" id="PF26115">
    <property type="entry name" value="PDDEXK_GAPS4"/>
    <property type="match status" value="1"/>
</dbReference>
<sequence>MATELSDKVFKHFYWSKVGPENVPWECVKTEHDKTVHPTDVVFAYDDPYRETVVYLNFDLKSYSKSSITPGALRDALVSLGMAVDCAPISEEWTRKYCRPGEGADIKGVLFVYNHDGDYQRSTKDLLEHVFDEPVKIPTGVDVHVIGPKDVQYLYDVAAQISRHRGDGILPVLADCSYFHPDVSHPVRDRARIARKEWQLPITIEMILAPWQMLKYRTGEGEGLKIFYRGEGASFQEFLYLLDYMVLYQILSRFRQIEILMTSEANENFTAHFEQAIQSYEKYTLHSLGEKKAKISLSVMDRTTPKYFTTQLGMGERSYD</sequence>
<dbReference type="EMBL" id="FCOE02000003">
    <property type="protein sequence ID" value="SAK48693.1"/>
    <property type="molecule type" value="Genomic_DNA"/>
</dbReference>
<dbReference type="Proteomes" id="UP000054911">
    <property type="component" value="Unassembled WGS sequence"/>
</dbReference>